<evidence type="ECO:0000313" key="14">
    <source>
        <dbReference type="EMBL" id="MBD8046039.1"/>
    </source>
</evidence>
<comment type="similarity">
    <text evidence="2 13">Belongs to the ZIP transporter (TC 2.A.5) family. ZupT subfamily.</text>
</comment>
<comment type="caution">
    <text evidence="14">The sequence shown here is derived from an EMBL/GenBank/DDBJ whole genome shotgun (WGS) entry which is preliminary data.</text>
</comment>
<protein>
    <recommendedName>
        <fullName evidence="13">Zinc transporter ZupT</fullName>
    </recommendedName>
</protein>
<evidence type="ECO:0000256" key="5">
    <source>
        <dbReference type="ARBA" id="ARBA00022692"/>
    </source>
</evidence>
<evidence type="ECO:0000256" key="10">
    <source>
        <dbReference type="ARBA" id="ARBA00023004"/>
    </source>
</evidence>
<keyword evidence="3 13" id="KW-0813">Transport</keyword>
<evidence type="ECO:0000313" key="15">
    <source>
        <dbReference type="Proteomes" id="UP000627166"/>
    </source>
</evidence>
<dbReference type="PANTHER" id="PTHR11040">
    <property type="entry name" value="ZINC/IRON TRANSPORTER"/>
    <property type="match status" value="1"/>
</dbReference>
<feature type="binding site" description="M1 metal binding site" evidence="13">
    <location>
        <position position="154"/>
    </location>
    <ligand>
        <name>Zn(2+)</name>
        <dbReference type="ChEBI" id="CHEBI:29105"/>
    </ligand>
</feature>
<dbReference type="NCBIfam" id="NF003243">
    <property type="entry name" value="PRK04201.1"/>
    <property type="match status" value="1"/>
</dbReference>
<feature type="transmembrane region" description="Helical" evidence="13">
    <location>
        <begin position="73"/>
        <end position="94"/>
    </location>
</feature>
<evidence type="ECO:0000256" key="2">
    <source>
        <dbReference type="ARBA" id="ARBA00009703"/>
    </source>
</evidence>
<feature type="binding site" description="M2 metal binding site" evidence="13">
    <location>
        <position position="122"/>
    </location>
    <ligand>
        <name>Fe(2+)</name>
        <dbReference type="ChEBI" id="CHEBI:29033"/>
    </ligand>
</feature>
<comment type="function">
    <text evidence="13">Mediates zinc uptake. May also transport other divalent cations.</text>
</comment>
<dbReference type="InterPro" id="IPR023498">
    <property type="entry name" value="Zn_transptr_ZupT"/>
</dbReference>
<feature type="binding site" description="M2 metal binding site" evidence="13">
    <location>
        <position position="151"/>
    </location>
    <ligand>
        <name>Fe(2+)</name>
        <dbReference type="ChEBI" id="CHEBI:29033"/>
    </ligand>
</feature>
<feature type="transmembrane region" description="Helical" evidence="13">
    <location>
        <begin position="234"/>
        <end position="253"/>
    </location>
</feature>
<dbReference type="Proteomes" id="UP000627166">
    <property type="component" value="Unassembled WGS sequence"/>
</dbReference>
<keyword evidence="10" id="KW-0408">Iron</keyword>
<feature type="binding site" description="M1 metal binding site" evidence="13">
    <location>
        <position position="125"/>
    </location>
    <ligand>
        <name>Zn(2+)</name>
        <dbReference type="ChEBI" id="CHEBI:29105"/>
    </ligand>
</feature>
<dbReference type="RefSeq" id="WP_191739016.1">
    <property type="nucleotide sequence ID" value="NZ_JACSQB010000025.1"/>
</dbReference>
<evidence type="ECO:0000256" key="7">
    <source>
        <dbReference type="ARBA" id="ARBA00022833"/>
    </source>
</evidence>
<feature type="transmembrane region" description="Helical" evidence="13">
    <location>
        <begin position="6"/>
        <end position="28"/>
    </location>
</feature>
<evidence type="ECO:0000256" key="9">
    <source>
        <dbReference type="ARBA" id="ARBA00022989"/>
    </source>
</evidence>
<comment type="catalytic activity">
    <reaction evidence="13">
        <text>Zn(2+)(in) = Zn(2+)(out)</text>
        <dbReference type="Rhea" id="RHEA:29351"/>
        <dbReference type="ChEBI" id="CHEBI:29105"/>
    </reaction>
</comment>
<feature type="transmembrane region" description="Helical" evidence="13">
    <location>
        <begin position="177"/>
        <end position="195"/>
    </location>
</feature>
<feature type="binding site" description="M2 metal binding site" evidence="13">
    <location>
        <position position="125"/>
    </location>
    <ligand>
        <name>Fe(2+)</name>
        <dbReference type="ChEBI" id="CHEBI:29033"/>
    </ligand>
</feature>
<dbReference type="InterPro" id="IPR003689">
    <property type="entry name" value="ZIP"/>
</dbReference>
<keyword evidence="4 13" id="KW-1003">Cell membrane</keyword>
<keyword evidence="11 13" id="KW-0406">Ion transport</keyword>
<keyword evidence="9 13" id="KW-1133">Transmembrane helix</keyword>
<feature type="binding site" description="M1 metal binding site" evidence="13">
    <location>
        <position position="150"/>
    </location>
    <ligand>
        <name>Zn(2+)</name>
        <dbReference type="ChEBI" id="CHEBI:29105"/>
    </ligand>
</feature>
<keyword evidence="12 13" id="KW-0472">Membrane</keyword>
<proteinExistence type="inferred from homology"/>
<feature type="binding site" description="M2 metal binding site" evidence="13">
    <location>
        <position position="183"/>
    </location>
    <ligand>
        <name>Fe(2+)</name>
        <dbReference type="ChEBI" id="CHEBI:29033"/>
    </ligand>
</feature>
<evidence type="ECO:0000256" key="13">
    <source>
        <dbReference type="HAMAP-Rule" id="MF_00548"/>
    </source>
</evidence>
<feature type="transmembrane region" description="Helical" evidence="13">
    <location>
        <begin position="106"/>
        <end position="123"/>
    </location>
</feature>
<feature type="binding site" description="M2 metal binding site" evidence="13">
    <location>
        <position position="154"/>
    </location>
    <ligand>
        <name>Fe(2+)</name>
        <dbReference type="ChEBI" id="CHEBI:29033"/>
    </ligand>
</feature>
<dbReference type="EMBL" id="JACSQB010000025">
    <property type="protein sequence ID" value="MBD8046039.1"/>
    <property type="molecule type" value="Genomic_DNA"/>
</dbReference>
<dbReference type="Pfam" id="PF02535">
    <property type="entry name" value="Zip"/>
    <property type="match status" value="1"/>
</dbReference>
<name>A0ABR8YP85_9CLOT</name>
<gene>
    <name evidence="13 14" type="primary">zupT</name>
    <name evidence="14" type="ORF">H9637_03100</name>
</gene>
<evidence type="ECO:0000256" key="1">
    <source>
        <dbReference type="ARBA" id="ARBA00004651"/>
    </source>
</evidence>
<keyword evidence="15" id="KW-1185">Reference proteome</keyword>
<keyword evidence="5 13" id="KW-0812">Transmembrane</keyword>
<feature type="transmembrane region" description="Helical" evidence="13">
    <location>
        <begin position="35"/>
        <end position="53"/>
    </location>
</feature>
<dbReference type="PANTHER" id="PTHR11040:SF205">
    <property type="entry name" value="ZINC TRANSPORTER ZUPT"/>
    <property type="match status" value="1"/>
</dbReference>
<keyword evidence="7 13" id="KW-0862">Zinc</keyword>
<comment type="subcellular location">
    <subcellularLocation>
        <location evidence="1 13">Cell membrane</location>
        <topology evidence="1 13">Multi-pass membrane protein</topology>
    </subcellularLocation>
</comment>
<accession>A0ABR8YP85</accession>
<evidence type="ECO:0000256" key="3">
    <source>
        <dbReference type="ARBA" id="ARBA00022448"/>
    </source>
</evidence>
<evidence type="ECO:0000256" key="12">
    <source>
        <dbReference type="ARBA" id="ARBA00023136"/>
    </source>
</evidence>
<keyword evidence="8 13" id="KW-0864">Zinc transport</keyword>
<evidence type="ECO:0000256" key="11">
    <source>
        <dbReference type="ARBA" id="ARBA00023065"/>
    </source>
</evidence>
<evidence type="ECO:0000256" key="4">
    <source>
        <dbReference type="ARBA" id="ARBA00022475"/>
    </source>
</evidence>
<evidence type="ECO:0000256" key="8">
    <source>
        <dbReference type="ARBA" id="ARBA00022906"/>
    </source>
</evidence>
<organism evidence="14 15">
    <name type="scientific">Clostridium faecium</name>
    <dbReference type="NCBI Taxonomy" id="2762223"/>
    <lineage>
        <taxon>Bacteria</taxon>
        <taxon>Bacillati</taxon>
        <taxon>Bacillota</taxon>
        <taxon>Clostridia</taxon>
        <taxon>Eubacteriales</taxon>
        <taxon>Clostridiaceae</taxon>
        <taxon>Clostridium</taxon>
    </lineage>
</organism>
<keyword evidence="6" id="KW-0479">Metal-binding</keyword>
<reference evidence="14 15" key="1">
    <citation type="submission" date="2020-08" db="EMBL/GenBank/DDBJ databases">
        <title>A Genomic Blueprint of the Chicken Gut Microbiome.</title>
        <authorList>
            <person name="Gilroy R."/>
            <person name="Ravi A."/>
            <person name="Getino M."/>
            <person name="Pursley I."/>
            <person name="Horton D.L."/>
            <person name="Alikhan N.-F."/>
            <person name="Baker D."/>
            <person name="Gharbi K."/>
            <person name="Hall N."/>
            <person name="Watson M."/>
            <person name="Adriaenssens E.M."/>
            <person name="Foster-Nyarko E."/>
            <person name="Jarju S."/>
            <person name="Secka A."/>
            <person name="Antonio M."/>
            <person name="Oren A."/>
            <person name="Chaudhuri R."/>
            <person name="La Ragione R.M."/>
            <person name="Hildebrand F."/>
            <person name="Pallen M.J."/>
        </authorList>
    </citation>
    <scope>NUCLEOTIDE SEQUENCE [LARGE SCALE GENOMIC DNA]</scope>
    <source>
        <strain evidence="14 15">N37</strain>
    </source>
</reference>
<evidence type="ECO:0000256" key="6">
    <source>
        <dbReference type="ARBA" id="ARBA00022723"/>
    </source>
</evidence>
<dbReference type="HAMAP" id="MF_00548">
    <property type="entry name" value="ZupT"/>
    <property type="match status" value="1"/>
</dbReference>
<feature type="transmembrane region" description="Helical" evidence="13">
    <location>
        <begin position="201"/>
        <end position="222"/>
    </location>
</feature>
<sequence length="254" mass="27387">MNNILFAFILTALAGLSTGIGSAIAFFAKETNKKFLSISLGFSAGVMIYVSFVEILSKSKDSLSLVLGQEKGVYIAILSFFSGMVLIWLINKFIPDIDHGEEKDINLYKMGVLSALAIAIHNFPEGLATFTAALNEPKVGIPIAVAIAIHNIPEGIAVSIPLYYATGNKKKAFKLSFLSGLTEPLGAIIGFILFRNTFNDLTYGIIFGVVAGIMVYISLDQIIPAAEEYGQHKFVMRGTFAGMIVMATSLVLLM</sequence>